<keyword evidence="5" id="KW-1185">Reference proteome</keyword>
<evidence type="ECO:0000256" key="1">
    <source>
        <dbReference type="ARBA" id="ARBA00009387"/>
    </source>
</evidence>
<accession>A0A509ELM8</accession>
<dbReference type="InterPro" id="IPR023346">
    <property type="entry name" value="Lysozyme-like_dom_sf"/>
</dbReference>
<protein>
    <recommendedName>
        <fullName evidence="3">Transglycosylase SLT domain-containing protein</fullName>
    </recommendedName>
</protein>
<dbReference type="Pfam" id="PF01464">
    <property type="entry name" value="SLT"/>
    <property type="match status" value="1"/>
</dbReference>
<dbReference type="SUPFAM" id="SSF53955">
    <property type="entry name" value="Lysozyme-like"/>
    <property type="match status" value="1"/>
</dbReference>
<gene>
    <name evidence="4" type="ORF">MET9862_04944</name>
</gene>
<feature type="transmembrane region" description="Helical" evidence="2">
    <location>
        <begin position="171"/>
        <end position="192"/>
    </location>
</feature>
<evidence type="ECO:0000259" key="3">
    <source>
        <dbReference type="Pfam" id="PF01464"/>
    </source>
</evidence>
<dbReference type="InterPro" id="IPR008258">
    <property type="entry name" value="Transglycosylase_SLT_dom_1"/>
</dbReference>
<dbReference type="Proteomes" id="UP000410984">
    <property type="component" value="Unassembled WGS sequence"/>
</dbReference>
<keyword evidence="2" id="KW-0472">Membrane</keyword>
<evidence type="ECO:0000313" key="5">
    <source>
        <dbReference type="Proteomes" id="UP000410984"/>
    </source>
</evidence>
<name>A0A509ELM8_9HYPH</name>
<dbReference type="Gene3D" id="1.10.530.10">
    <property type="match status" value="1"/>
</dbReference>
<sequence length="548" mass="58836">MRAAADPHLTEEGCLDEVMRLRFGDVPCAACGGRQGFERESRNRAFSCRSCGMKVFPCQGTPFAKARPALVTWFLAIDLVAREKAGARALRSRLGLDRRAAGEVEAGIRRLRAATDPATDARWFPEIAAFVAARRAATHLRPTLRAASDRETLWESLRASAVFAQVEHRPFLGLGAVALLMLVGAGIGWLAVPQSPEPDEEVAQATATLSLGEDKPVILVSPDLAAQLYDVTDVDAQPNSPLASSIRIAPRPGSGEAIVLSGAQPVAPPAVKLSADAGKSLVEGDIGAVQARAGNRPELAAYTALARELEGKGPRNPDELLVFGPMRIRRYLVEKIVRASRATSVDPVLLMAIADKESSFKTEAQAQTSSASGLYQFIEKTWLGVVREFGPRYGLDKEAALIAGGQFGAHRARILDLRRDPYLSAVLAAEMLKRDSLRIAKRIGRNLTGGEVYLVHFLGPDGAERMIDEITRKPDTVAAELLPKPALSNKPIFYGPGSDGGTKGLSVAEVRNKFETMISLRLDRYRSVKTVSVPAGPEAQAVPVSAGR</sequence>
<keyword evidence="2" id="KW-1133">Transmembrane helix</keyword>
<comment type="similarity">
    <text evidence="1">Belongs to the virb1 family.</text>
</comment>
<proteinExistence type="inferred from homology"/>
<dbReference type="EMBL" id="CABFPH010000116">
    <property type="protein sequence ID" value="VUD74315.1"/>
    <property type="molecule type" value="Genomic_DNA"/>
</dbReference>
<evidence type="ECO:0000256" key="2">
    <source>
        <dbReference type="SAM" id="Phobius"/>
    </source>
</evidence>
<keyword evidence="2" id="KW-0812">Transmembrane</keyword>
<reference evidence="4 5" key="1">
    <citation type="submission" date="2019-06" db="EMBL/GenBank/DDBJ databases">
        <authorList>
            <person name="Rodrigo-Torres L."/>
            <person name="Arahal R. D."/>
            <person name="Lucena T."/>
        </authorList>
    </citation>
    <scope>NUCLEOTIDE SEQUENCE [LARGE SCALE GENOMIC DNA]</scope>
    <source>
        <strain evidence="4 5">SB0023/3</strain>
    </source>
</reference>
<dbReference type="RefSeq" id="WP_244612888.1">
    <property type="nucleotide sequence ID" value="NZ_CABFPH010000116.1"/>
</dbReference>
<dbReference type="AlphaFoldDB" id="A0A509ELM8"/>
<organism evidence="4 5">
    <name type="scientific">Methylobacterium symbioticum</name>
    <dbReference type="NCBI Taxonomy" id="2584084"/>
    <lineage>
        <taxon>Bacteria</taxon>
        <taxon>Pseudomonadati</taxon>
        <taxon>Pseudomonadota</taxon>
        <taxon>Alphaproteobacteria</taxon>
        <taxon>Hyphomicrobiales</taxon>
        <taxon>Methylobacteriaceae</taxon>
        <taxon>Methylobacterium</taxon>
    </lineage>
</organism>
<evidence type="ECO:0000313" key="4">
    <source>
        <dbReference type="EMBL" id="VUD74315.1"/>
    </source>
</evidence>
<feature type="domain" description="Transglycosylase SLT" evidence="3">
    <location>
        <begin position="338"/>
        <end position="390"/>
    </location>
</feature>